<dbReference type="EMBL" id="KN880432">
    <property type="protein sequence ID" value="KIY74036.1"/>
    <property type="molecule type" value="Genomic_DNA"/>
</dbReference>
<name>A0A0D7BWL7_9AGAR</name>
<dbReference type="InterPro" id="IPR036465">
    <property type="entry name" value="vWFA_dom_sf"/>
</dbReference>
<evidence type="ECO:0000313" key="2">
    <source>
        <dbReference type="Proteomes" id="UP000054007"/>
    </source>
</evidence>
<dbReference type="AlphaFoldDB" id="A0A0D7BWL7"/>
<dbReference type="GO" id="GO:0005737">
    <property type="term" value="C:cytoplasm"/>
    <property type="evidence" value="ECO:0007669"/>
    <property type="project" value="TreeGrafter"/>
</dbReference>
<evidence type="ECO:0008006" key="3">
    <source>
        <dbReference type="Google" id="ProtNLM"/>
    </source>
</evidence>
<sequence>MPSGQKSTDIDVVILQDATGSQQPYIDAARRFAGDYVEAIRQKASLKGGTTRYRVVLFKDHPEQGCPWIVQDSNPFVTNPQDVAKQMAGVVAEGGGDGPEAQIDGLDAVLRSAWRADAQRIVLLITDSPPHGIGEPGDQVPNSHPDALTVDEILNSYKKRHTVLFVIGCEPAIGRYQKAKSFYTQFAESTGGKYLSLPHPNNKATAMNNAIAGSVLQASDTLRHGDQWAGWITDNAHRSFNDIATDMHNHLASQGEHIHEVYHTDHNTPDHDVKYHNCPVTRSHVDNVVNKVLAQHKEDMNDPILSAIFG</sequence>
<dbReference type="GO" id="GO:0004674">
    <property type="term" value="F:protein serine/threonine kinase activity"/>
    <property type="evidence" value="ECO:0007669"/>
    <property type="project" value="TreeGrafter"/>
</dbReference>
<dbReference type="OrthoDB" id="301415at2759"/>
<accession>A0A0D7BWL7</accession>
<dbReference type="CDD" id="cd00198">
    <property type="entry name" value="vWFA"/>
    <property type="match status" value="1"/>
</dbReference>
<dbReference type="Proteomes" id="UP000054007">
    <property type="component" value="Unassembled WGS sequence"/>
</dbReference>
<dbReference type="Gene3D" id="3.40.50.410">
    <property type="entry name" value="von Willebrand factor, type A domain"/>
    <property type="match status" value="1"/>
</dbReference>
<protein>
    <recommendedName>
        <fullName evidence="3">VWFA domain-containing protein</fullName>
    </recommendedName>
</protein>
<dbReference type="InterPro" id="IPR052969">
    <property type="entry name" value="Thr-specific_kinase-like"/>
</dbReference>
<organism evidence="1 2">
    <name type="scientific">Cylindrobasidium torrendii FP15055 ss-10</name>
    <dbReference type="NCBI Taxonomy" id="1314674"/>
    <lineage>
        <taxon>Eukaryota</taxon>
        <taxon>Fungi</taxon>
        <taxon>Dikarya</taxon>
        <taxon>Basidiomycota</taxon>
        <taxon>Agaricomycotina</taxon>
        <taxon>Agaricomycetes</taxon>
        <taxon>Agaricomycetidae</taxon>
        <taxon>Agaricales</taxon>
        <taxon>Marasmiineae</taxon>
        <taxon>Physalacriaceae</taxon>
        <taxon>Cylindrobasidium</taxon>
    </lineage>
</organism>
<keyword evidence="2" id="KW-1185">Reference proteome</keyword>
<dbReference type="PANTHER" id="PTHR47763:SF1">
    <property type="entry name" value="DUF659 DOMAIN-CONTAINING PROTEIN"/>
    <property type="match status" value="1"/>
</dbReference>
<evidence type="ECO:0000313" key="1">
    <source>
        <dbReference type="EMBL" id="KIY74036.1"/>
    </source>
</evidence>
<dbReference type="SUPFAM" id="SSF53300">
    <property type="entry name" value="vWA-like"/>
    <property type="match status" value="1"/>
</dbReference>
<gene>
    <name evidence="1" type="ORF">CYLTODRAFT_416309</name>
</gene>
<dbReference type="PANTHER" id="PTHR47763">
    <property type="entry name" value="ALPHA-PROTEIN KINASE VWKA"/>
    <property type="match status" value="1"/>
</dbReference>
<reference evidence="1 2" key="1">
    <citation type="journal article" date="2015" name="Fungal Genet. Biol.">
        <title>Evolution of novel wood decay mechanisms in Agaricales revealed by the genome sequences of Fistulina hepatica and Cylindrobasidium torrendii.</title>
        <authorList>
            <person name="Floudas D."/>
            <person name="Held B.W."/>
            <person name="Riley R."/>
            <person name="Nagy L.G."/>
            <person name="Koehler G."/>
            <person name="Ransdell A.S."/>
            <person name="Younus H."/>
            <person name="Chow J."/>
            <person name="Chiniquy J."/>
            <person name="Lipzen A."/>
            <person name="Tritt A."/>
            <person name="Sun H."/>
            <person name="Haridas S."/>
            <person name="LaButti K."/>
            <person name="Ohm R.A."/>
            <person name="Kues U."/>
            <person name="Blanchette R.A."/>
            <person name="Grigoriev I.V."/>
            <person name="Minto R.E."/>
            <person name="Hibbett D.S."/>
        </authorList>
    </citation>
    <scope>NUCLEOTIDE SEQUENCE [LARGE SCALE GENOMIC DNA]</scope>
    <source>
        <strain evidence="1 2">FP15055 ss-10</strain>
    </source>
</reference>
<proteinExistence type="predicted"/>